<dbReference type="Gene3D" id="1.10.287.10">
    <property type="entry name" value="S15/NS1, RNA-binding"/>
    <property type="match status" value="1"/>
</dbReference>
<dbReference type="InterPro" id="IPR009068">
    <property type="entry name" value="uS15_NS1_RNA-bd_sf"/>
</dbReference>
<reference evidence="5" key="2">
    <citation type="submission" date="2019-01" db="UniProtKB">
        <authorList>
            <consortium name="EnsemblPlants"/>
        </authorList>
    </citation>
    <scope>IDENTIFICATION</scope>
    <source>
        <strain evidence="5">cv. Heinz 1706</strain>
    </source>
</reference>
<dbReference type="InParanoid" id="A0A3Q7FFM9"/>
<dbReference type="AlphaFoldDB" id="A0A3Q7FFM9"/>
<sequence>MNSFFLFSLNWNVVNRNSVFFDTNNGSRSSILRIYLYPQFKLVDSTIYLVSYRVSENHVQITTVEFQELNFTNKIRRHTSHFELTKKDYLSQRGLKKILGKRQ</sequence>
<dbReference type="SUPFAM" id="SSF47060">
    <property type="entry name" value="S15/NS1 RNA-binding domain"/>
    <property type="match status" value="1"/>
</dbReference>
<dbReference type="STRING" id="4081.A0A3Q7FFM9"/>
<dbReference type="Pfam" id="PF00312">
    <property type="entry name" value="Ribosomal_S15"/>
    <property type="match status" value="1"/>
</dbReference>
<dbReference type="Gramene" id="Solyc02g011815.1.1">
    <property type="protein sequence ID" value="Solyc02g011815.1.1"/>
    <property type="gene ID" value="Solyc02g011815.1"/>
</dbReference>
<dbReference type="GO" id="GO:0006412">
    <property type="term" value="P:translation"/>
    <property type="evidence" value="ECO:0007669"/>
    <property type="project" value="InterPro"/>
</dbReference>
<evidence type="ECO:0000256" key="2">
    <source>
        <dbReference type="ARBA" id="ARBA00022980"/>
    </source>
</evidence>
<proteinExistence type="inferred from homology"/>
<reference evidence="5" key="1">
    <citation type="journal article" date="2012" name="Nature">
        <title>The tomato genome sequence provides insights into fleshy fruit evolution.</title>
        <authorList>
            <consortium name="Tomato Genome Consortium"/>
        </authorList>
    </citation>
    <scope>NUCLEOTIDE SEQUENCE [LARGE SCALE GENOMIC DNA]</scope>
    <source>
        <strain evidence="5">cv. Heinz 1706</strain>
    </source>
</reference>
<keyword evidence="6" id="KW-1185">Reference proteome</keyword>
<evidence type="ECO:0000256" key="4">
    <source>
        <dbReference type="RuleBase" id="RU003919"/>
    </source>
</evidence>
<dbReference type="Proteomes" id="UP000004994">
    <property type="component" value="Chromosome 2"/>
</dbReference>
<keyword evidence="3 4" id="KW-0687">Ribonucleoprotein</keyword>
<evidence type="ECO:0000313" key="6">
    <source>
        <dbReference type="Proteomes" id="UP000004994"/>
    </source>
</evidence>
<comment type="similarity">
    <text evidence="1 4">Belongs to the universal ribosomal protein uS15 family.</text>
</comment>
<dbReference type="GO" id="GO:1990904">
    <property type="term" value="C:ribonucleoprotein complex"/>
    <property type="evidence" value="ECO:0007669"/>
    <property type="project" value="UniProtKB-KW"/>
</dbReference>
<organism evidence="5">
    <name type="scientific">Solanum lycopersicum</name>
    <name type="common">Tomato</name>
    <name type="synonym">Lycopersicon esculentum</name>
    <dbReference type="NCBI Taxonomy" id="4081"/>
    <lineage>
        <taxon>Eukaryota</taxon>
        <taxon>Viridiplantae</taxon>
        <taxon>Streptophyta</taxon>
        <taxon>Embryophyta</taxon>
        <taxon>Tracheophyta</taxon>
        <taxon>Spermatophyta</taxon>
        <taxon>Magnoliopsida</taxon>
        <taxon>eudicotyledons</taxon>
        <taxon>Gunneridae</taxon>
        <taxon>Pentapetalae</taxon>
        <taxon>asterids</taxon>
        <taxon>lamiids</taxon>
        <taxon>Solanales</taxon>
        <taxon>Solanaceae</taxon>
        <taxon>Solanoideae</taxon>
        <taxon>Solaneae</taxon>
        <taxon>Solanum</taxon>
        <taxon>Solanum subgen. Lycopersicon</taxon>
    </lineage>
</organism>
<dbReference type="CDD" id="cd00677">
    <property type="entry name" value="S15_NS1_EPRS_RNA-bind"/>
    <property type="match status" value="1"/>
</dbReference>
<protein>
    <submittedName>
        <fullName evidence="5">Uncharacterized protein</fullName>
    </submittedName>
</protein>
<dbReference type="EnsemblPlants" id="Solyc02g011815.1.1">
    <property type="protein sequence ID" value="Solyc02g011815.1.1"/>
    <property type="gene ID" value="Solyc02g011815.1"/>
</dbReference>
<dbReference type="InterPro" id="IPR000589">
    <property type="entry name" value="Ribosomal_uS15"/>
</dbReference>
<evidence type="ECO:0000313" key="5">
    <source>
        <dbReference type="EnsemblPlants" id="Solyc02g011815.1.1"/>
    </source>
</evidence>
<evidence type="ECO:0000256" key="1">
    <source>
        <dbReference type="ARBA" id="ARBA00008434"/>
    </source>
</evidence>
<dbReference type="GO" id="GO:0005840">
    <property type="term" value="C:ribosome"/>
    <property type="evidence" value="ECO:0007669"/>
    <property type="project" value="UniProtKB-KW"/>
</dbReference>
<evidence type="ECO:0000256" key="3">
    <source>
        <dbReference type="ARBA" id="ARBA00023274"/>
    </source>
</evidence>
<accession>A0A3Q7FFM9</accession>
<name>A0A3Q7FFM9_SOLLC</name>
<dbReference type="GO" id="GO:0003735">
    <property type="term" value="F:structural constituent of ribosome"/>
    <property type="evidence" value="ECO:0007669"/>
    <property type="project" value="InterPro"/>
</dbReference>
<keyword evidence="2 4" id="KW-0689">Ribosomal protein</keyword>